<sequence>MKKIVLVAAMALGSLTAFAAVPATANNDVKVVVMQDDYKEIAVTELPTAIQDALKADYPGATITKAFVNEEKTYKLEVAMGDQTGNLYANENGEWIEQ</sequence>
<feature type="chain" id="PRO_5045032264" description="Beta-lactamase-inhibitor-like PepSY-like domain-containing protein" evidence="1">
    <location>
        <begin position="20"/>
        <end position="98"/>
    </location>
</feature>
<dbReference type="Gene3D" id="3.10.450.360">
    <property type="match status" value="1"/>
</dbReference>
<dbReference type="EMBL" id="JAETXX010000004">
    <property type="protein sequence ID" value="MCF8714746.1"/>
    <property type="molecule type" value="Genomic_DNA"/>
</dbReference>
<dbReference type="Proteomes" id="UP000829517">
    <property type="component" value="Unassembled WGS sequence"/>
</dbReference>
<proteinExistence type="predicted"/>
<dbReference type="RefSeq" id="WP_236958711.1">
    <property type="nucleotide sequence ID" value="NZ_JAETXX010000004.1"/>
</dbReference>
<keyword evidence="1" id="KW-0732">Signal</keyword>
<evidence type="ECO:0000313" key="3">
    <source>
        <dbReference type="EMBL" id="MCF8714746.1"/>
    </source>
</evidence>
<evidence type="ECO:0000256" key="1">
    <source>
        <dbReference type="SAM" id="SignalP"/>
    </source>
</evidence>
<accession>A0ABS9J2T2</accession>
<dbReference type="EMBL" id="JAETXX010000004">
    <property type="protein sequence ID" value="MCF8714745.1"/>
    <property type="molecule type" value="Genomic_DNA"/>
</dbReference>
<name>A0ABS9J2T2_9FLAO</name>
<comment type="caution">
    <text evidence="3">The sequence shown here is derived from an EMBL/GenBank/DDBJ whole genome shotgun (WGS) entry which is preliminary data.</text>
</comment>
<feature type="signal peptide" evidence="1">
    <location>
        <begin position="1"/>
        <end position="19"/>
    </location>
</feature>
<evidence type="ECO:0000313" key="2">
    <source>
        <dbReference type="EMBL" id="MCF8714745.1"/>
    </source>
</evidence>
<keyword evidence="4" id="KW-1185">Reference proteome</keyword>
<dbReference type="SUPFAM" id="SSF160574">
    <property type="entry name" value="BT0923-like"/>
    <property type="match status" value="1"/>
</dbReference>
<organism evidence="3 4">
    <name type="scientific">Joostella atrarenae</name>
    <dbReference type="NCBI Taxonomy" id="679257"/>
    <lineage>
        <taxon>Bacteria</taxon>
        <taxon>Pseudomonadati</taxon>
        <taxon>Bacteroidota</taxon>
        <taxon>Flavobacteriia</taxon>
        <taxon>Flavobacteriales</taxon>
        <taxon>Flavobacteriaceae</taxon>
        <taxon>Joostella</taxon>
    </lineage>
</organism>
<gene>
    <name evidence="2" type="ORF">JM658_07875</name>
    <name evidence="3" type="ORF">JM658_07880</name>
</gene>
<reference evidence="3 4" key="1">
    <citation type="submission" date="2021-01" db="EMBL/GenBank/DDBJ databases">
        <title>Genome sequencing of Joostella atrarenae M1-2 (= KCTC 23194).</title>
        <authorList>
            <person name="Zakaria M.R."/>
            <person name="Lam M.Q."/>
            <person name="Chong C.S."/>
        </authorList>
    </citation>
    <scope>NUCLEOTIDE SEQUENCE [LARGE SCALE GENOMIC DNA]</scope>
    <source>
        <strain evidence="3 4">M1-2</strain>
    </source>
</reference>
<evidence type="ECO:0008006" key="5">
    <source>
        <dbReference type="Google" id="ProtNLM"/>
    </source>
</evidence>
<protein>
    <recommendedName>
        <fullName evidence="5">Beta-lactamase-inhibitor-like PepSY-like domain-containing protein</fullName>
    </recommendedName>
</protein>
<evidence type="ECO:0000313" key="4">
    <source>
        <dbReference type="Proteomes" id="UP000829517"/>
    </source>
</evidence>